<dbReference type="GeneID" id="41338770"/>
<accession>A0A553IIB8</accession>
<protein>
    <submittedName>
        <fullName evidence="1">Uncharacterized protein</fullName>
    </submittedName>
</protein>
<dbReference type="RefSeq" id="WP_012242546.1">
    <property type="nucleotide sequence ID" value="NZ_JACAOE010000001.1"/>
</dbReference>
<dbReference type="AlphaFoldDB" id="A0A553IIB8"/>
<evidence type="ECO:0000313" key="1">
    <source>
        <dbReference type="EMBL" id="TRX99953.1"/>
    </source>
</evidence>
<evidence type="ECO:0000313" key="2">
    <source>
        <dbReference type="Proteomes" id="UP000315938"/>
    </source>
</evidence>
<proteinExistence type="predicted"/>
<dbReference type="EMBL" id="VKID01000001">
    <property type="protein sequence ID" value="TRX99953.1"/>
    <property type="molecule type" value="Genomic_DNA"/>
</dbReference>
<gene>
    <name evidence="1" type="ORF">FNV44_02625</name>
</gene>
<reference evidence="1 2" key="1">
    <citation type="submission" date="2019-07" db="EMBL/GenBank/DDBJ databases">
        <title>Genome sequence of Acholeplasma laidlawii strain with increased resistance to erythromycin.</title>
        <authorList>
            <person name="Medvedeva E.S."/>
            <person name="Baranova N.B."/>
            <person name="Siniagina M.N."/>
            <person name="Mouzykantov A."/>
            <person name="Chernova O.A."/>
            <person name="Chernov V.M."/>
        </authorList>
    </citation>
    <scope>NUCLEOTIDE SEQUENCE [LARGE SCALE GENOMIC DNA]</scope>
    <source>
        <strain evidence="1 2">PG8REry</strain>
    </source>
</reference>
<comment type="caution">
    <text evidence="1">The sequence shown here is derived from an EMBL/GenBank/DDBJ whole genome shotgun (WGS) entry which is preliminary data.</text>
</comment>
<dbReference type="Proteomes" id="UP000315938">
    <property type="component" value="Unassembled WGS sequence"/>
</dbReference>
<name>A0A553IIB8_ACHLA</name>
<sequence length="128" mass="15242">MYNYYNRHPKGIKTGDCVVRAISTAFDKDYMETRRELNQKKREWSFTSYKDTEFIYKYLENRPRYIFKAVKGEPRIKGTDFAQLHPTGTFILKMAGHLSVCKDGVILDIWDCTYRSVYTAWRIDEETT</sequence>
<organism evidence="1 2">
    <name type="scientific">Acholeplasma laidlawii</name>
    <dbReference type="NCBI Taxonomy" id="2148"/>
    <lineage>
        <taxon>Bacteria</taxon>
        <taxon>Bacillati</taxon>
        <taxon>Mycoplasmatota</taxon>
        <taxon>Mollicutes</taxon>
        <taxon>Acholeplasmatales</taxon>
        <taxon>Acholeplasmataceae</taxon>
        <taxon>Acholeplasma</taxon>
    </lineage>
</organism>